<dbReference type="OrthoDB" id="9807125at2"/>
<dbReference type="Gene3D" id="3.10.580.10">
    <property type="entry name" value="CBS-domain"/>
    <property type="match status" value="1"/>
</dbReference>
<organism evidence="4 5">
    <name type="scientific">Albimonas pacifica</name>
    <dbReference type="NCBI Taxonomy" id="1114924"/>
    <lineage>
        <taxon>Bacteria</taxon>
        <taxon>Pseudomonadati</taxon>
        <taxon>Pseudomonadota</taxon>
        <taxon>Alphaproteobacteria</taxon>
        <taxon>Rhodobacterales</taxon>
        <taxon>Paracoccaceae</taxon>
        <taxon>Albimonas</taxon>
    </lineage>
</organism>
<evidence type="ECO:0000313" key="5">
    <source>
        <dbReference type="Proteomes" id="UP000199377"/>
    </source>
</evidence>
<evidence type="ECO:0000256" key="1">
    <source>
        <dbReference type="ARBA" id="ARBA00023122"/>
    </source>
</evidence>
<dbReference type="InterPro" id="IPR000644">
    <property type="entry name" value="CBS_dom"/>
</dbReference>
<proteinExistence type="predicted"/>
<keyword evidence="5" id="KW-1185">Reference proteome</keyword>
<feature type="domain" description="CBS" evidence="3">
    <location>
        <begin position="77"/>
        <end position="134"/>
    </location>
</feature>
<dbReference type="PANTHER" id="PTHR43080:SF2">
    <property type="entry name" value="CBS DOMAIN-CONTAINING PROTEIN"/>
    <property type="match status" value="1"/>
</dbReference>
<evidence type="ECO:0000259" key="3">
    <source>
        <dbReference type="PROSITE" id="PS51371"/>
    </source>
</evidence>
<dbReference type="InterPro" id="IPR044725">
    <property type="entry name" value="CBSX3_CBS_dom"/>
</dbReference>
<dbReference type="EMBL" id="FOQH01000005">
    <property type="protein sequence ID" value="SFI19690.1"/>
    <property type="molecule type" value="Genomic_DNA"/>
</dbReference>
<dbReference type="AlphaFoldDB" id="A0A1I3G888"/>
<dbReference type="Pfam" id="PF00571">
    <property type="entry name" value="CBS"/>
    <property type="match status" value="2"/>
</dbReference>
<evidence type="ECO:0000313" key="4">
    <source>
        <dbReference type="EMBL" id="SFI19690.1"/>
    </source>
</evidence>
<dbReference type="InterPro" id="IPR046342">
    <property type="entry name" value="CBS_dom_sf"/>
</dbReference>
<dbReference type="PROSITE" id="PS51371">
    <property type="entry name" value="CBS"/>
    <property type="match status" value="2"/>
</dbReference>
<dbReference type="RefSeq" id="WP_092859875.1">
    <property type="nucleotide sequence ID" value="NZ_FOQH01000005.1"/>
</dbReference>
<accession>A0A1I3G888</accession>
<dbReference type="SUPFAM" id="SSF54631">
    <property type="entry name" value="CBS-domain pair"/>
    <property type="match status" value="1"/>
</dbReference>
<sequence>MTVARILRQKGSGEIASIAPSKSVADAAAMLSEKRIGALIVSGDGRKVDGILSERDVVRWLGREGAGCLSRVVADVMTAKVMTCTPSDDVQEIMQRMTEGRFRHMPVLEEGKLVGVISIGDVVKYRMGQLEHETEALADMIKGY</sequence>
<feature type="domain" description="CBS" evidence="3">
    <location>
        <begin position="6"/>
        <end position="67"/>
    </location>
</feature>
<keyword evidence="1 2" id="KW-0129">CBS domain</keyword>
<dbReference type="PANTHER" id="PTHR43080">
    <property type="entry name" value="CBS DOMAIN-CONTAINING PROTEIN CBSX3, MITOCHONDRIAL"/>
    <property type="match status" value="1"/>
</dbReference>
<dbReference type="Proteomes" id="UP000199377">
    <property type="component" value="Unassembled WGS sequence"/>
</dbReference>
<protein>
    <submittedName>
        <fullName evidence="4">CBS domain-containing protein</fullName>
    </submittedName>
</protein>
<reference evidence="4 5" key="1">
    <citation type="submission" date="2016-10" db="EMBL/GenBank/DDBJ databases">
        <authorList>
            <person name="de Groot N.N."/>
        </authorList>
    </citation>
    <scope>NUCLEOTIDE SEQUENCE [LARGE SCALE GENOMIC DNA]</scope>
    <source>
        <strain evidence="4 5">CGMCC 1.11030</strain>
    </source>
</reference>
<name>A0A1I3G888_9RHOB</name>
<dbReference type="SMART" id="SM00116">
    <property type="entry name" value="CBS"/>
    <property type="match status" value="2"/>
</dbReference>
<dbReference type="InterPro" id="IPR051257">
    <property type="entry name" value="Diverse_CBS-Domain"/>
</dbReference>
<evidence type="ECO:0000256" key="2">
    <source>
        <dbReference type="PROSITE-ProRule" id="PRU00703"/>
    </source>
</evidence>
<dbReference type="STRING" id="1114924.SAMN05216258_10518"/>
<gene>
    <name evidence="4" type="ORF">SAMN05216258_10518</name>
</gene>
<dbReference type="CDD" id="cd04623">
    <property type="entry name" value="CBS_pair_bac_euk"/>
    <property type="match status" value="1"/>
</dbReference>